<feature type="compositionally biased region" description="Low complexity" evidence="1">
    <location>
        <begin position="28"/>
        <end position="47"/>
    </location>
</feature>
<feature type="compositionally biased region" description="Pro residues" evidence="1">
    <location>
        <begin position="48"/>
        <end position="60"/>
    </location>
</feature>
<protein>
    <submittedName>
        <fullName evidence="3">GerMN domain-containing protein</fullName>
    </submittedName>
</protein>
<feature type="domain" description="GerMN" evidence="2">
    <location>
        <begin position="74"/>
        <end position="182"/>
    </location>
</feature>
<gene>
    <name evidence="3" type="ORF">OB236_05475</name>
</gene>
<dbReference type="Proteomes" id="UP001652445">
    <property type="component" value="Unassembled WGS sequence"/>
</dbReference>
<feature type="region of interest" description="Disordered" evidence="1">
    <location>
        <begin position="22"/>
        <end position="64"/>
    </location>
</feature>
<dbReference type="RefSeq" id="WP_262683111.1">
    <property type="nucleotide sequence ID" value="NZ_JAOQIO010000010.1"/>
</dbReference>
<dbReference type="EMBL" id="JAOQIO010000010">
    <property type="protein sequence ID" value="MCU6791577.1"/>
    <property type="molecule type" value="Genomic_DNA"/>
</dbReference>
<dbReference type="Pfam" id="PF10646">
    <property type="entry name" value="Germane"/>
    <property type="match status" value="1"/>
</dbReference>
<evidence type="ECO:0000259" key="2">
    <source>
        <dbReference type="Pfam" id="PF10646"/>
    </source>
</evidence>
<accession>A0ABT2UCC1</accession>
<evidence type="ECO:0000313" key="4">
    <source>
        <dbReference type="Proteomes" id="UP001652445"/>
    </source>
</evidence>
<dbReference type="InterPro" id="IPR019606">
    <property type="entry name" value="GerMN"/>
</dbReference>
<reference evidence="3 4" key="1">
    <citation type="submission" date="2022-09" db="EMBL/GenBank/DDBJ databases">
        <authorList>
            <person name="Han X.L."/>
            <person name="Wang Q."/>
            <person name="Lu T."/>
        </authorList>
    </citation>
    <scope>NUCLEOTIDE SEQUENCE [LARGE SCALE GENOMIC DNA]</scope>
    <source>
        <strain evidence="3 4">WQ 127069</strain>
    </source>
</reference>
<name>A0ABT2UCC1_9BACL</name>
<comment type="caution">
    <text evidence="3">The sequence shown here is derived from an EMBL/GenBank/DDBJ whole genome shotgun (WGS) entry which is preliminary data.</text>
</comment>
<proteinExistence type="predicted"/>
<organism evidence="3 4">
    <name type="scientific">Paenibacillus baimaensis</name>
    <dbReference type="NCBI Taxonomy" id="2982185"/>
    <lineage>
        <taxon>Bacteria</taxon>
        <taxon>Bacillati</taxon>
        <taxon>Bacillota</taxon>
        <taxon>Bacilli</taxon>
        <taxon>Bacillales</taxon>
        <taxon>Paenibacillaceae</taxon>
        <taxon>Paenibacillus</taxon>
    </lineage>
</organism>
<sequence>MNKHTIIGFVLTGAIAMALSGCGQKPASSGMTSQGSSGQNPVSSSVVPPTPKPEVTPTPTPVESKQPIQAHIKAYYGDEQATKLVEKDVTINYPEEKEKYTTALWTLKKAPADSKLVPLADALGFKSAVLKDKKLTLDITVSGEGRLGAPGEAMLLQAIQKTLFQFPEVDSIDILVDGKPVESLMGHMDLPHPMKRVK</sequence>
<dbReference type="PROSITE" id="PS51257">
    <property type="entry name" value="PROKAR_LIPOPROTEIN"/>
    <property type="match status" value="1"/>
</dbReference>
<keyword evidence="4" id="KW-1185">Reference proteome</keyword>
<evidence type="ECO:0000313" key="3">
    <source>
        <dbReference type="EMBL" id="MCU6791577.1"/>
    </source>
</evidence>
<evidence type="ECO:0000256" key="1">
    <source>
        <dbReference type="SAM" id="MobiDB-lite"/>
    </source>
</evidence>